<evidence type="ECO:0000313" key="2">
    <source>
        <dbReference type="EnsemblFungi" id="EJT69915"/>
    </source>
</evidence>
<reference evidence="3" key="1">
    <citation type="submission" date="2010-07" db="EMBL/GenBank/DDBJ databases">
        <title>The genome sequence of Gaeumannomyces graminis var. tritici strain R3-111a-1.</title>
        <authorList>
            <consortium name="The Broad Institute Genome Sequencing Platform"/>
            <person name="Ma L.-J."/>
            <person name="Dead R."/>
            <person name="Young S."/>
            <person name="Zeng Q."/>
            <person name="Koehrsen M."/>
            <person name="Alvarado L."/>
            <person name="Berlin A."/>
            <person name="Chapman S.B."/>
            <person name="Chen Z."/>
            <person name="Freedman E."/>
            <person name="Gellesch M."/>
            <person name="Goldberg J."/>
            <person name="Griggs A."/>
            <person name="Gujja S."/>
            <person name="Heilman E.R."/>
            <person name="Heiman D."/>
            <person name="Hepburn T."/>
            <person name="Howarth C."/>
            <person name="Jen D."/>
            <person name="Larson L."/>
            <person name="Mehta T."/>
            <person name="Neiman D."/>
            <person name="Pearson M."/>
            <person name="Roberts A."/>
            <person name="Saif S."/>
            <person name="Shea T."/>
            <person name="Shenoy N."/>
            <person name="Sisk P."/>
            <person name="Stolte C."/>
            <person name="Sykes S."/>
            <person name="Walk T."/>
            <person name="White J."/>
            <person name="Yandava C."/>
            <person name="Haas B."/>
            <person name="Nusbaum C."/>
            <person name="Birren B."/>
        </authorList>
    </citation>
    <scope>NUCLEOTIDE SEQUENCE [LARGE SCALE GENOMIC DNA]</scope>
    <source>
        <strain evidence="3">R3-111a-1</strain>
    </source>
</reference>
<name>J3PH18_GAET3</name>
<organism evidence="1">
    <name type="scientific">Gaeumannomyces tritici (strain R3-111a-1)</name>
    <name type="common">Wheat and barley take-all root rot fungus</name>
    <name type="synonym">Gaeumannomyces graminis var. tritici</name>
    <dbReference type="NCBI Taxonomy" id="644352"/>
    <lineage>
        <taxon>Eukaryota</taxon>
        <taxon>Fungi</taxon>
        <taxon>Dikarya</taxon>
        <taxon>Ascomycota</taxon>
        <taxon>Pezizomycotina</taxon>
        <taxon>Sordariomycetes</taxon>
        <taxon>Sordariomycetidae</taxon>
        <taxon>Magnaporthales</taxon>
        <taxon>Magnaporthaceae</taxon>
        <taxon>Gaeumannomyces</taxon>
    </lineage>
</organism>
<dbReference type="EnsemblFungi" id="EJT69915">
    <property type="protein sequence ID" value="EJT69915"/>
    <property type="gene ID" value="GGTG_12798"/>
</dbReference>
<dbReference type="EMBL" id="GL385403">
    <property type="protein sequence ID" value="EJT69915.1"/>
    <property type="molecule type" value="Genomic_DNA"/>
</dbReference>
<keyword evidence="3" id="KW-1185">Reference proteome</keyword>
<reference evidence="1" key="2">
    <citation type="submission" date="2010-07" db="EMBL/GenBank/DDBJ databases">
        <authorList>
            <consortium name="The Broad Institute Genome Sequencing Platform"/>
            <consortium name="Broad Institute Genome Sequencing Center for Infectious Disease"/>
            <person name="Ma L.-J."/>
            <person name="Dead R."/>
            <person name="Young S."/>
            <person name="Zeng Q."/>
            <person name="Koehrsen M."/>
            <person name="Alvarado L."/>
            <person name="Berlin A."/>
            <person name="Chapman S.B."/>
            <person name="Chen Z."/>
            <person name="Freedman E."/>
            <person name="Gellesch M."/>
            <person name="Goldberg J."/>
            <person name="Griggs A."/>
            <person name="Gujja S."/>
            <person name="Heilman E.R."/>
            <person name="Heiman D."/>
            <person name="Hepburn T."/>
            <person name="Howarth C."/>
            <person name="Jen D."/>
            <person name="Larson L."/>
            <person name="Mehta T."/>
            <person name="Neiman D."/>
            <person name="Pearson M."/>
            <person name="Roberts A."/>
            <person name="Saif S."/>
            <person name="Shea T."/>
            <person name="Shenoy N."/>
            <person name="Sisk P."/>
            <person name="Stolte C."/>
            <person name="Sykes S."/>
            <person name="Walk T."/>
            <person name="White J."/>
            <person name="Yandava C."/>
            <person name="Haas B."/>
            <person name="Nusbaum C."/>
            <person name="Birren B."/>
        </authorList>
    </citation>
    <scope>NUCLEOTIDE SEQUENCE</scope>
    <source>
        <strain evidence="1">R3-111a-1</strain>
    </source>
</reference>
<evidence type="ECO:0000313" key="3">
    <source>
        <dbReference type="Proteomes" id="UP000006039"/>
    </source>
</evidence>
<dbReference type="RefSeq" id="XP_009228963.1">
    <property type="nucleotide sequence ID" value="XM_009230699.1"/>
</dbReference>
<dbReference type="AlphaFoldDB" id="J3PH18"/>
<reference evidence="2" key="4">
    <citation type="journal article" date="2015" name="G3 (Bethesda)">
        <title>Genome sequences of three phytopathogenic species of the Magnaporthaceae family of fungi.</title>
        <authorList>
            <person name="Okagaki L.H."/>
            <person name="Nunes C.C."/>
            <person name="Sailsbery J."/>
            <person name="Clay B."/>
            <person name="Brown D."/>
            <person name="John T."/>
            <person name="Oh Y."/>
            <person name="Young N."/>
            <person name="Fitzgerald M."/>
            <person name="Haas B.J."/>
            <person name="Zeng Q."/>
            <person name="Young S."/>
            <person name="Adiconis X."/>
            <person name="Fan L."/>
            <person name="Levin J.Z."/>
            <person name="Mitchell T.K."/>
            <person name="Okubara P.A."/>
            <person name="Farman M.L."/>
            <person name="Kohn L.M."/>
            <person name="Birren B."/>
            <person name="Ma L.-J."/>
            <person name="Dean R.A."/>
        </authorList>
    </citation>
    <scope>NUCLEOTIDE SEQUENCE</scope>
    <source>
        <strain evidence="2">R3-111a-1</strain>
    </source>
</reference>
<sequence length="54" mass="5684">MAYPPRRANVSNSAGHTGRVRVRSLGSTSSLMRVQAGERGVGWESTGAGGYGQY</sequence>
<proteinExistence type="predicted"/>
<gene>
    <name evidence="2" type="primary">20353256</name>
    <name evidence="1" type="ORF">GGTG_12798</name>
</gene>
<dbReference type="GeneID" id="20353256"/>
<protein>
    <submittedName>
        <fullName evidence="1 2">Uncharacterized protein</fullName>
    </submittedName>
</protein>
<dbReference type="Proteomes" id="UP000006039">
    <property type="component" value="Unassembled WGS sequence"/>
</dbReference>
<dbReference type="VEuPathDB" id="FungiDB:GGTG_12798"/>
<reference evidence="2" key="5">
    <citation type="submission" date="2018-04" db="UniProtKB">
        <authorList>
            <consortium name="EnsemblFungi"/>
        </authorList>
    </citation>
    <scope>IDENTIFICATION</scope>
    <source>
        <strain evidence="2">R3-111a-1</strain>
    </source>
</reference>
<accession>J3PH18</accession>
<dbReference type="HOGENOM" id="CLU_3050443_0_0_1"/>
<reference evidence="1" key="3">
    <citation type="submission" date="2010-09" db="EMBL/GenBank/DDBJ databases">
        <title>Annotation of Gaeumannomyces graminis var. tritici R3-111a-1.</title>
        <authorList>
            <consortium name="The Broad Institute Genome Sequencing Platform"/>
            <person name="Ma L.-J."/>
            <person name="Dead R."/>
            <person name="Young S.K."/>
            <person name="Zeng Q."/>
            <person name="Gargeya S."/>
            <person name="Fitzgerald M."/>
            <person name="Haas B."/>
            <person name="Abouelleil A."/>
            <person name="Alvarado L."/>
            <person name="Arachchi H.M."/>
            <person name="Berlin A."/>
            <person name="Brown A."/>
            <person name="Chapman S.B."/>
            <person name="Chen Z."/>
            <person name="Dunbar C."/>
            <person name="Freedman E."/>
            <person name="Gearin G."/>
            <person name="Gellesch M."/>
            <person name="Goldberg J."/>
            <person name="Griggs A."/>
            <person name="Gujja S."/>
            <person name="Heiman D."/>
            <person name="Howarth C."/>
            <person name="Larson L."/>
            <person name="Lui A."/>
            <person name="MacDonald P.J.P."/>
            <person name="Mehta T."/>
            <person name="Montmayeur A."/>
            <person name="Murphy C."/>
            <person name="Neiman D."/>
            <person name="Pearson M."/>
            <person name="Priest M."/>
            <person name="Roberts A."/>
            <person name="Saif S."/>
            <person name="Shea T."/>
            <person name="Shenoy N."/>
            <person name="Sisk P."/>
            <person name="Stolte C."/>
            <person name="Sykes S."/>
            <person name="Yandava C."/>
            <person name="Wortman J."/>
            <person name="Nusbaum C."/>
            <person name="Birren B."/>
        </authorList>
    </citation>
    <scope>NUCLEOTIDE SEQUENCE</scope>
    <source>
        <strain evidence="1">R3-111a-1</strain>
    </source>
</reference>
<evidence type="ECO:0000313" key="1">
    <source>
        <dbReference type="EMBL" id="EJT69915.1"/>
    </source>
</evidence>